<evidence type="ECO:0000313" key="2">
    <source>
        <dbReference type="EMBL" id="ADB50467.1"/>
    </source>
</evidence>
<accession>D3F495</accession>
<protein>
    <recommendedName>
        <fullName evidence="4">Exo-alpha-sialidase</fullName>
    </recommendedName>
</protein>
<dbReference type="OrthoDB" id="5958808at2"/>
<keyword evidence="1" id="KW-0732">Signal</keyword>
<dbReference type="Proteomes" id="UP000008229">
    <property type="component" value="Chromosome"/>
</dbReference>
<evidence type="ECO:0000256" key="1">
    <source>
        <dbReference type="SAM" id="SignalP"/>
    </source>
</evidence>
<evidence type="ECO:0008006" key="4">
    <source>
        <dbReference type="Google" id="ProtNLM"/>
    </source>
</evidence>
<gene>
    <name evidence="2" type="ordered locus">Cwoe_2041</name>
</gene>
<proteinExistence type="predicted"/>
<dbReference type="EMBL" id="CP001854">
    <property type="protein sequence ID" value="ADB50467.1"/>
    <property type="molecule type" value="Genomic_DNA"/>
</dbReference>
<feature type="signal peptide" evidence="1">
    <location>
        <begin position="1"/>
        <end position="21"/>
    </location>
</feature>
<organism evidence="2 3">
    <name type="scientific">Conexibacter woesei (strain DSM 14684 / CCUG 47730 / CIP 108061 / JCM 11494 / NBRC 100937 / ID131577)</name>
    <dbReference type="NCBI Taxonomy" id="469383"/>
    <lineage>
        <taxon>Bacteria</taxon>
        <taxon>Bacillati</taxon>
        <taxon>Actinomycetota</taxon>
        <taxon>Thermoleophilia</taxon>
        <taxon>Solirubrobacterales</taxon>
        <taxon>Conexibacteraceae</taxon>
        <taxon>Conexibacter</taxon>
    </lineage>
</organism>
<dbReference type="AlphaFoldDB" id="D3F495"/>
<dbReference type="RefSeq" id="WP_012933518.1">
    <property type="nucleotide sequence ID" value="NC_013739.1"/>
</dbReference>
<reference evidence="3" key="2">
    <citation type="submission" date="2010-01" db="EMBL/GenBank/DDBJ databases">
        <title>The complete genome of Conexibacter woesei DSM 14684.</title>
        <authorList>
            <consortium name="US DOE Joint Genome Institute (JGI-PGF)"/>
            <person name="Lucas S."/>
            <person name="Copeland A."/>
            <person name="Lapidus A."/>
            <person name="Glavina del Rio T."/>
            <person name="Dalin E."/>
            <person name="Tice H."/>
            <person name="Bruce D."/>
            <person name="Goodwin L."/>
            <person name="Pitluck S."/>
            <person name="Kyrpides N."/>
            <person name="Mavromatis K."/>
            <person name="Ivanova N."/>
            <person name="Mikhailova N."/>
            <person name="Chertkov O."/>
            <person name="Brettin T."/>
            <person name="Detter J.C."/>
            <person name="Han C."/>
            <person name="Larimer F."/>
            <person name="Land M."/>
            <person name="Hauser L."/>
            <person name="Markowitz V."/>
            <person name="Cheng J.-F."/>
            <person name="Hugenholtz P."/>
            <person name="Woyke T."/>
            <person name="Wu D."/>
            <person name="Pukall R."/>
            <person name="Steenblock K."/>
            <person name="Schneider S."/>
            <person name="Klenk H.-P."/>
            <person name="Eisen J.A."/>
        </authorList>
    </citation>
    <scope>NUCLEOTIDE SEQUENCE [LARGE SCALE GENOMIC DNA]</scope>
    <source>
        <strain evidence="3">DSM 14684 / CIP 108061 / JCM 11494 / NBRC 100937 / ID131577</strain>
    </source>
</reference>
<reference evidence="2 3" key="1">
    <citation type="journal article" date="2010" name="Stand. Genomic Sci.">
        <title>Complete genome sequence of Conexibacter woesei type strain (ID131577).</title>
        <authorList>
            <person name="Pukall R."/>
            <person name="Lapidus A."/>
            <person name="Glavina Del Rio T."/>
            <person name="Copeland A."/>
            <person name="Tice H."/>
            <person name="Cheng J.-F."/>
            <person name="Lucas S."/>
            <person name="Chen F."/>
            <person name="Nolan M."/>
            <person name="Bruce D."/>
            <person name="Goodwin L."/>
            <person name="Pitluck S."/>
            <person name="Mavromatis K."/>
            <person name="Ivanova N."/>
            <person name="Ovchinnikova G."/>
            <person name="Pati A."/>
            <person name="Chen A."/>
            <person name="Palaniappan K."/>
            <person name="Land M."/>
            <person name="Hauser L."/>
            <person name="Chang Y.-J."/>
            <person name="Jeffries C.D."/>
            <person name="Chain P."/>
            <person name="Meincke L."/>
            <person name="Sims D."/>
            <person name="Brettin T."/>
            <person name="Detter J.C."/>
            <person name="Rohde M."/>
            <person name="Goeker M."/>
            <person name="Bristow J."/>
            <person name="Eisen J.A."/>
            <person name="Markowitz V."/>
            <person name="Kyrpides N.C."/>
            <person name="Klenk H.-P."/>
            <person name="Hugenholtz P."/>
        </authorList>
    </citation>
    <scope>NUCLEOTIDE SEQUENCE [LARGE SCALE GENOMIC DNA]</scope>
    <source>
        <strain evidence="3">DSM 14684 / CIP 108061 / JCM 11494 / NBRC 100937 / ID131577</strain>
    </source>
</reference>
<name>D3F495_CONWI</name>
<dbReference type="HOGENOM" id="CLU_559861_0_0_11"/>
<evidence type="ECO:0000313" key="3">
    <source>
        <dbReference type="Proteomes" id="UP000008229"/>
    </source>
</evidence>
<sequence precursor="true">MISRCLLAAVLVLMFSGSAEAAPFTAGTGHDAQVAVGADGTGHVVWLTEDRADGLAYCRVARDGGACERTDALAFPGGAGAQATHAVPQVFVPSDERVVLVASCWNCGAGGVSNRTFVWTSADRGQSFASPVERGRGLVAAGQGAFLPATDTIVTVGISKLLALGDAPLDAPPITVTTSPTVASPAVAPAPRSDQLVHISSDQSRMQFALYAGAEAASAIDVASNWLLGQPVAGGESASGEGSLASGPSGLQLAYRRTGGGNVVRIHRYDAAARTFDGGSDIVRGGGADEPDLAQNAAGALALVWKLSSYGGRLRYARSGTGGGVFSPPALLARDEPFADPEVAAGPGGSGFAVWRGASSAMRVAALPPAVAEAYRGPLRTVRRSDARLHYDLRVPRDCVVAGQRFIATLRWSRRGGGSARVHRVRFRIPGQPPRVDSSAPFRQTLTVPAAAAPATRIAVQAHASARDGGGVISGRTVPASITVCDT</sequence>
<dbReference type="KEGG" id="cwo:Cwoe_2041"/>
<keyword evidence="3" id="KW-1185">Reference proteome</keyword>
<feature type="chain" id="PRO_5003043191" description="Exo-alpha-sialidase" evidence="1">
    <location>
        <begin position="22"/>
        <end position="487"/>
    </location>
</feature>